<feature type="domain" description="PilZ" evidence="2">
    <location>
        <begin position="199"/>
        <end position="274"/>
    </location>
</feature>
<name>A0A3T0N3G6_9RHOB</name>
<organism evidence="3 4">
    <name type="scientific">Parasedimentitalea marina</name>
    <dbReference type="NCBI Taxonomy" id="2483033"/>
    <lineage>
        <taxon>Bacteria</taxon>
        <taxon>Pseudomonadati</taxon>
        <taxon>Pseudomonadota</taxon>
        <taxon>Alphaproteobacteria</taxon>
        <taxon>Rhodobacterales</taxon>
        <taxon>Paracoccaceae</taxon>
        <taxon>Parasedimentitalea</taxon>
    </lineage>
</organism>
<sequence>MFSDAIVRYRLIMRKNVQTVILVGLSLVLMVFGLETKAADECELHNRLTRFILYIDHFLDHLSDGHHPDSPEILDRFLALTPIASLRQDLSRAGLQRFEQMTVNISAEQRTLLDFYKTAGRNVAYEQSLQFGSYQKLVAYQNLLATASCTDQRSVNTTEEDHEHNSGFAYSATISLITLPGMAIFAMLYLKETRSRFKKRRGKRFPCDLDCTYTRSGKSHPATIIDISCFGAKLKTHTQCTPGDTANIKIANVNLNVLVHWTDADSTGVQFTRAFPNDILQNLLKHTQNQTGREQS</sequence>
<evidence type="ECO:0000259" key="2">
    <source>
        <dbReference type="Pfam" id="PF07238"/>
    </source>
</evidence>
<dbReference type="Proteomes" id="UP000283063">
    <property type="component" value="Chromosome"/>
</dbReference>
<keyword evidence="1" id="KW-1133">Transmembrane helix</keyword>
<dbReference type="InterPro" id="IPR009875">
    <property type="entry name" value="PilZ_domain"/>
</dbReference>
<evidence type="ECO:0000256" key="1">
    <source>
        <dbReference type="SAM" id="Phobius"/>
    </source>
</evidence>
<keyword evidence="1" id="KW-0472">Membrane</keyword>
<gene>
    <name evidence="3" type="ORF">EBB79_12250</name>
</gene>
<dbReference type="RefSeq" id="WP_127749130.1">
    <property type="nucleotide sequence ID" value="NZ_CP033219.1"/>
</dbReference>
<evidence type="ECO:0000313" key="4">
    <source>
        <dbReference type="Proteomes" id="UP000283063"/>
    </source>
</evidence>
<proteinExistence type="predicted"/>
<dbReference type="Pfam" id="PF07238">
    <property type="entry name" value="PilZ"/>
    <property type="match status" value="1"/>
</dbReference>
<feature type="transmembrane region" description="Helical" evidence="1">
    <location>
        <begin position="168"/>
        <end position="190"/>
    </location>
</feature>
<dbReference type="EMBL" id="CP033219">
    <property type="protein sequence ID" value="AZV78568.1"/>
    <property type="molecule type" value="Genomic_DNA"/>
</dbReference>
<dbReference type="OrthoDB" id="7858201at2"/>
<protein>
    <submittedName>
        <fullName evidence="3">PilZ domain-containing protein</fullName>
    </submittedName>
</protein>
<dbReference type="Gene3D" id="2.40.10.220">
    <property type="entry name" value="predicted glycosyltransferase like domains"/>
    <property type="match status" value="1"/>
</dbReference>
<keyword evidence="1" id="KW-0812">Transmembrane</keyword>
<dbReference type="KEGG" id="sedi:EBB79_12250"/>
<evidence type="ECO:0000313" key="3">
    <source>
        <dbReference type="EMBL" id="AZV78568.1"/>
    </source>
</evidence>
<accession>A0A3T0N3G6</accession>
<reference evidence="3 4" key="1">
    <citation type="submission" date="2018-10" db="EMBL/GenBank/DDBJ databases">
        <title>Parasedimentitalea marina sp. nov., a psychrophilic bacterium isolated from deep seawater of the New Britain Trench.</title>
        <authorList>
            <person name="Cao J."/>
        </authorList>
    </citation>
    <scope>NUCLEOTIDE SEQUENCE [LARGE SCALE GENOMIC DNA]</scope>
    <source>
        <strain evidence="3 4">W43</strain>
    </source>
</reference>
<dbReference type="SUPFAM" id="SSF141371">
    <property type="entry name" value="PilZ domain-like"/>
    <property type="match status" value="1"/>
</dbReference>
<dbReference type="GO" id="GO:0035438">
    <property type="term" value="F:cyclic-di-GMP binding"/>
    <property type="evidence" value="ECO:0007669"/>
    <property type="project" value="InterPro"/>
</dbReference>
<dbReference type="AlphaFoldDB" id="A0A3T0N3G6"/>
<keyword evidence="4" id="KW-1185">Reference proteome</keyword>